<dbReference type="InterPro" id="IPR036875">
    <property type="entry name" value="Znf_CCHC_sf"/>
</dbReference>
<dbReference type="GO" id="GO:0006397">
    <property type="term" value="P:mRNA processing"/>
    <property type="evidence" value="ECO:0007669"/>
    <property type="project" value="UniProtKB-KW"/>
</dbReference>
<keyword evidence="2" id="KW-0862">Zinc</keyword>
<dbReference type="GO" id="GO:0003676">
    <property type="term" value="F:nucleic acid binding"/>
    <property type="evidence" value="ECO:0007669"/>
    <property type="project" value="InterPro"/>
</dbReference>
<dbReference type="Proteomes" id="UP000765509">
    <property type="component" value="Unassembled WGS sequence"/>
</dbReference>
<proteinExistence type="predicted"/>
<sequence length="166" mass="18474">MSLIIQQATQSRPTINNALMGRLEVLLFTYKKTPSLGQVIGALEAYTRQDEANTTQPTPTPTPPTMDFHHMNMQRELGGSDVDKTFMEDAVDPAAFRAIIKGTCHLCKQPGHFAKNCPRDTKPNHPMRGTNNQFQAYYPILAPSNMTPAAISTFPPNTVADQYRPR</sequence>
<dbReference type="PROSITE" id="PS50158">
    <property type="entry name" value="ZF_CCHC"/>
    <property type="match status" value="1"/>
</dbReference>
<name>A0A9Q3HMD0_9BASI</name>
<organism evidence="4 5">
    <name type="scientific">Austropuccinia psidii MF-1</name>
    <dbReference type="NCBI Taxonomy" id="1389203"/>
    <lineage>
        <taxon>Eukaryota</taxon>
        <taxon>Fungi</taxon>
        <taxon>Dikarya</taxon>
        <taxon>Basidiomycota</taxon>
        <taxon>Pucciniomycotina</taxon>
        <taxon>Pucciniomycetes</taxon>
        <taxon>Pucciniales</taxon>
        <taxon>Sphaerophragmiaceae</taxon>
        <taxon>Austropuccinia</taxon>
    </lineage>
</organism>
<evidence type="ECO:0000256" key="1">
    <source>
        <dbReference type="ARBA" id="ARBA00022664"/>
    </source>
</evidence>
<dbReference type="InterPro" id="IPR001878">
    <property type="entry name" value="Znf_CCHC"/>
</dbReference>
<evidence type="ECO:0000259" key="3">
    <source>
        <dbReference type="PROSITE" id="PS50158"/>
    </source>
</evidence>
<protein>
    <recommendedName>
        <fullName evidence="3">CCHC-type domain-containing protein</fullName>
    </recommendedName>
</protein>
<keyword evidence="2" id="KW-0479">Metal-binding</keyword>
<dbReference type="Gene3D" id="4.10.60.10">
    <property type="entry name" value="Zinc finger, CCHC-type"/>
    <property type="match status" value="1"/>
</dbReference>
<evidence type="ECO:0000313" key="5">
    <source>
        <dbReference type="Proteomes" id="UP000765509"/>
    </source>
</evidence>
<keyword evidence="2" id="KW-0863">Zinc-finger</keyword>
<keyword evidence="5" id="KW-1185">Reference proteome</keyword>
<keyword evidence="1" id="KW-0507">mRNA processing</keyword>
<dbReference type="EMBL" id="AVOT02020950">
    <property type="protein sequence ID" value="MBW0509457.1"/>
    <property type="molecule type" value="Genomic_DNA"/>
</dbReference>
<dbReference type="SUPFAM" id="SSF57756">
    <property type="entry name" value="Retrovirus zinc finger-like domains"/>
    <property type="match status" value="1"/>
</dbReference>
<feature type="domain" description="CCHC-type" evidence="3">
    <location>
        <begin position="104"/>
        <end position="119"/>
    </location>
</feature>
<accession>A0A9Q3HMD0</accession>
<dbReference type="SMART" id="SM00343">
    <property type="entry name" value="ZnF_C2HC"/>
    <property type="match status" value="1"/>
</dbReference>
<reference evidence="4" key="1">
    <citation type="submission" date="2021-03" db="EMBL/GenBank/DDBJ databases">
        <title>Draft genome sequence of rust myrtle Austropuccinia psidii MF-1, a brazilian biotype.</title>
        <authorList>
            <person name="Quecine M.C."/>
            <person name="Pachon D.M.R."/>
            <person name="Bonatelli M.L."/>
            <person name="Correr F.H."/>
            <person name="Franceschini L.M."/>
            <person name="Leite T.F."/>
            <person name="Margarido G.R.A."/>
            <person name="Almeida C.A."/>
            <person name="Ferrarezi J.A."/>
            <person name="Labate C.A."/>
        </authorList>
    </citation>
    <scope>NUCLEOTIDE SEQUENCE</scope>
    <source>
        <strain evidence="4">MF-1</strain>
    </source>
</reference>
<comment type="caution">
    <text evidence="4">The sequence shown here is derived from an EMBL/GenBank/DDBJ whole genome shotgun (WGS) entry which is preliminary data.</text>
</comment>
<dbReference type="OrthoDB" id="3863715at2759"/>
<dbReference type="GO" id="GO:0008270">
    <property type="term" value="F:zinc ion binding"/>
    <property type="evidence" value="ECO:0007669"/>
    <property type="project" value="UniProtKB-KW"/>
</dbReference>
<evidence type="ECO:0000313" key="4">
    <source>
        <dbReference type="EMBL" id="MBW0509457.1"/>
    </source>
</evidence>
<dbReference type="Pfam" id="PF00098">
    <property type="entry name" value="zf-CCHC"/>
    <property type="match status" value="1"/>
</dbReference>
<dbReference type="AlphaFoldDB" id="A0A9Q3HMD0"/>
<gene>
    <name evidence="4" type="ORF">O181_049172</name>
</gene>
<evidence type="ECO:0000256" key="2">
    <source>
        <dbReference type="PROSITE-ProRule" id="PRU00047"/>
    </source>
</evidence>